<dbReference type="Pfam" id="PF14559">
    <property type="entry name" value="TPR_19"/>
    <property type="match status" value="1"/>
</dbReference>
<dbReference type="Pfam" id="PF13176">
    <property type="entry name" value="TPR_7"/>
    <property type="match status" value="1"/>
</dbReference>
<dbReference type="InterPro" id="IPR029044">
    <property type="entry name" value="Nucleotide-diphossugar_trans"/>
</dbReference>
<dbReference type="PROSITE" id="PS50293">
    <property type="entry name" value="TPR_REGION"/>
    <property type="match status" value="1"/>
</dbReference>
<reference evidence="2 3" key="1">
    <citation type="submission" date="2020-12" db="EMBL/GenBank/DDBJ databases">
        <title>Comparative genome analysis of fungal antagonists Marinomonas ostreistagni 398 and M. spartinae 468.</title>
        <authorList>
            <person name="Fields J.L."/>
            <person name="Mavrodi O.V."/>
            <person name="Biber P.D."/>
            <person name="Indest K.J."/>
            <person name="Mavrodi D.V."/>
        </authorList>
    </citation>
    <scope>NUCLEOTIDE SEQUENCE [LARGE SCALE GENOMIC DNA]</scope>
    <source>
        <strain evidence="2 3">USM7</strain>
    </source>
</reference>
<protein>
    <submittedName>
        <fullName evidence="2">Tetratricopeptide repeat protein</fullName>
    </submittedName>
</protein>
<accession>A0ABS0Z8J5</accession>
<organism evidence="2 3">
    <name type="scientific">Marinomonas ostreistagni</name>
    <dbReference type="NCBI Taxonomy" id="359209"/>
    <lineage>
        <taxon>Bacteria</taxon>
        <taxon>Pseudomonadati</taxon>
        <taxon>Pseudomonadota</taxon>
        <taxon>Gammaproteobacteria</taxon>
        <taxon>Oceanospirillales</taxon>
        <taxon>Oceanospirillaceae</taxon>
        <taxon>Marinomonas</taxon>
    </lineage>
</organism>
<feature type="repeat" description="TPR" evidence="1">
    <location>
        <begin position="120"/>
        <end position="153"/>
    </location>
</feature>
<gene>
    <name evidence="2" type="ORF">JHD44_04660</name>
</gene>
<name>A0ABS0Z8J5_9GAMM</name>
<dbReference type="Proteomes" id="UP000598488">
    <property type="component" value="Unassembled WGS sequence"/>
</dbReference>
<dbReference type="SUPFAM" id="SSF53448">
    <property type="entry name" value="Nucleotide-diphospho-sugar transferases"/>
    <property type="match status" value="1"/>
</dbReference>
<evidence type="ECO:0000313" key="2">
    <source>
        <dbReference type="EMBL" id="MBJ7549961.1"/>
    </source>
</evidence>
<dbReference type="InterPro" id="IPR011990">
    <property type="entry name" value="TPR-like_helical_dom_sf"/>
</dbReference>
<evidence type="ECO:0000313" key="3">
    <source>
        <dbReference type="Proteomes" id="UP000598488"/>
    </source>
</evidence>
<keyword evidence="1" id="KW-0802">TPR repeat</keyword>
<dbReference type="RefSeq" id="WP_199461556.1">
    <property type="nucleotide sequence ID" value="NZ_JAEMUH010000004.1"/>
</dbReference>
<dbReference type="Gene3D" id="3.90.550.10">
    <property type="entry name" value="Spore Coat Polysaccharide Biosynthesis Protein SpsA, Chain A"/>
    <property type="match status" value="1"/>
</dbReference>
<dbReference type="EMBL" id="JAEMUH010000004">
    <property type="protein sequence ID" value="MBJ7549961.1"/>
    <property type="molecule type" value="Genomic_DNA"/>
</dbReference>
<keyword evidence="3" id="KW-1185">Reference proteome</keyword>
<comment type="caution">
    <text evidence="2">The sequence shown here is derived from an EMBL/GenBank/DDBJ whole genome shotgun (WGS) entry which is preliminary data.</text>
</comment>
<dbReference type="Gene3D" id="1.25.40.10">
    <property type="entry name" value="Tetratricopeptide repeat domain"/>
    <property type="match status" value="1"/>
</dbReference>
<sequence length="439" mass="50598">MLEKLSVERVMAGDENYISELELMLEMSPDTDFEKEARKALVNFYTLDEGKKRADSGSEHLKRDYESALNHARKLMQKSPEDTDFYIKFCWILINSGRHEEAIKELIRIQKRHLSGELELNVLAALARVYYKVGDYEKATSLYEKIIETRPSIYQIENYKKTAYFYGGCLARIARMKVNSGDFTSAIKIIEQHEDLVCLGAVRRTLERAKSLLKEGFISCKSGVKKVDVNKISIVCVKHGKKYHSEYVNNLYSMTKKNLSGDWQFCCITDDARGIDSRIDIINISNIKVSGWWTKIAMFDIRVPLQHETVLYFDLDTVITGSLDFIKDIDCGFYIFEHPDAPVFNSSVMLFERNHSKHIFSSITPNDLKRLPGDQEWIEECVPNANIFEPGRIALYRGLHPGISLDEIMGNETMKIVTFPANPKPHTLISNWVKDIWKY</sequence>
<dbReference type="SUPFAM" id="SSF48452">
    <property type="entry name" value="TPR-like"/>
    <property type="match status" value="1"/>
</dbReference>
<dbReference type="PROSITE" id="PS50005">
    <property type="entry name" value="TPR"/>
    <property type="match status" value="1"/>
</dbReference>
<proteinExistence type="predicted"/>
<evidence type="ECO:0000256" key="1">
    <source>
        <dbReference type="PROSITE-ProRule" id="PRU00339"/>
    </source>
</evidence>
<dbReference type="InterPro" id="IPR019734">
    <property type="entry name" value="TPR_rpt"/>
</dbReference>